<evidence type="ECO:0008006" key="4">
    <source>
        <dbReference type="Google" id="ProtNLM"/>
    </source>
</evidence>
<dbReference type="eggNOG" id="ENOG5032ADW">
    <property type="taxonomic scope" value="Bacteria"/>
</dbReference>
<dbReference type="Proteomes" id="UP000017048">
    <property type="component" value="Unassembled WGS sequence"/>
</dbReference>
<feature type="signal peptide" evidence="1">
    <location>
        <begin position="1"/>
        <end position="28"/>
    </location>
</feature>
<protein>
    <recommendedName>
        <fullName evidence="4">Secreted protein</fullName>
    </recommendedName>
</protein>
<proteinExistence type="predicted"/>
<dbReference type="AlphaFoldDB" id="U5EBF6"/>
<dbReference type="GeneID" id="91513688"/>
<evidence type="ECO:0000313" key="2">
    <source>
        <dbReference type="EMBL" id="GAD83746.1"/>
    </source>
</evidence>
<dbReference type="EMBL" id="BAFO02000020">
    <property type="protein sequence ID" value="GAD83746.1"/>
    <property type="molecule type" value="Genomic_DNA"/>
</dbReference>
<name>U5EBF6_NOCAS</name>
<keyword evidence="1" id="KW-0732">Signal</keyword>
<sequence>MISRKTLAAAGFTAAAAVMLVGPAAANAETGSGTGSAELAGLSSGSADVLSGSAAGSSVLESGSGAVDSATSAVLNIIESVTGLQGLAAPAE</sequence>
<organism evidence="2 3">
    <name type="scientific">Nocardia asteroides NBRC 15531</name>
    <dbReference type="NCBI Taxonomy" id="1110697"/>
    <lineage>
        <taxon>Bacteria</taxon>
        <taxon>Bacillati</taxon>
        <taxon>Actinomycetota</taxon>
        <taxon>Actinomycetes</taxon>
        <taxon>Mycobacteriales</taxon>
        <taxon>Nocardiaceae</taxon>
        <taxon>Nocardia</taxon>
    </lineage>
</organism>
<dbReference type="OrthoDB" id="4571636at2"/>
<comment type="caution">
    <text evidence="2">The sequence shown here is derived from an EMBL/GenBank/DDBJ whole genome shotgun (WGS) entry which is preliminary data.</text>
</comment>
<gene>
    <name evidence="2" type="ORF">NCAST_20_03150</name>
</gene>
<reference evidence="2 3" key="1">
    <citation type="journal article" date="2014" name="BMC Genomics">
        <title>Genome based analysis of type-I polyketide synthase and nonribosomal peptide synthetase gene clusters in seven strains of five representative Nocardia species.</title>
        <authorList>
            <person name="Komaki H."/>
            <person name="Ichikawa N."/>
            <person name="Hosoyama A."/>
            <person name="Takahashi-Nakaguchi A."/>
            <person name="Matsuzawa T."/>
            <person name="Suzuki K."/>
            <person name="Fujita N."/>
            <person name="Gonoi T."/>
        </authorList>
    </citation>
    <scope>NUCLEOTIDE SEQUENCE [LARGE SCALE GENOMIC DNA]</scope>
    <source>
        <strain evidence="2 3">NBRC 15531</strain>
    </source>
</reference>
<accession>U5EBF6</accession>
<evidence type="ECO:0000256" key="1">
    <source>
        <dbReference type="SAM" id="SignalP"/>
    </source>
</evidence>
<keyword evidence="3" id="KW-1185">Reference proteome</keyword>
<evidence type="ECO:0000313" key="3">
    <source>
        <dbReference type="Proteomes" id="UP000017048"/>
    </source>
</evidence>
<dbReference type="RefSeq" id="WP_019049419.1">
    <property type="nucleotide sequence ID" value="NZ_BAFO02000020.1"/>
</dbReference>
<feature type="chain" id="PRO_5039110201" description="Secreted protein" evidence="1">
    <location>
        <begin position="29"/>
        <end position="92"/>
    </location>
</feature>